<dbReference type="Gramene" id="mRNA:HanXRQr2_Chr16g0769471">
    <property type="protein sequence ID" value="mRNA:HanXRQr2_Chr16g0769471"/>
    <property type="gene ID" value="HanXRQr2_Chr16g0769471"/>
</dbReference>
<proteinExistence type="predicted"/>
<dbReference type="EMBL" id="MNCJ02000331">
    <property type="protein sequence ID" value="KAF5761814.1"/>
    <property type="molecule type" value="Genomic_DNA"/>
</dbReference>
<gene>
    <name evidence="2" type="ORF">HanXRQr2_Chr16g0769471</name>
</gene>
<evidence type="ECO:0000313" key="2">
    <source>
        <dbReference type="EMBL" id="KAF5761814.1"/>
    </source>
</evidence>
<comment type="caution">
    <text evidence="2">The sequence shown here is derived from an EMBL/GenBank/DDBJ whole genome shotgun (WGS) entry which is preliminary data.</text>
</comment>
<protein>
    <submittedName>
        <fullName evidence="2">Uncharacterized protein</fullName>
    </submittedName>
</protein>
<reference evidence="2" key="2">
    <citation type="submission" date="2020-06" db="EMBL/GenBank/DDBJ databases">
        <title>Helianthus annuus Genome sequencing and assembly Release 2.</title>
        <authorList>
            <person name="Gouzy J."/>
            <person name="Langlade N."/>
            <person name="Munos S."/>
        </authorList>
    </citation>
    <scope>NUCLEOTIDE SEQUENCE</scope>
    <source>
        <tissue evidence="2">Leaves</tissue>
    </source>
</reference>
<sequence length="60" mass="6902">MNRSLDQLNCDFNQHRNAQTARTYACQQQSLVTEVNIPDDPDDDTDDGEKKREESEGETE</sequence>
<evidence type="ECO:0000256" key="1">
    <source>
        <dbReference type="SAM" id="MobiDB-lite"/>
    </source>
</evidence>
<dbReference type="Proteomes" id="UP000215914">
    <property type="component" value="Unassembled WGS sequence"/>
</dbReference>
<reference evidence="2" key="1">
    <citation type="journal article" date="2017" name="Nature">
        <title>The sunflower genome provides insights into oil metabolism, flowering and Asterid evolution.</title>
        <authorList>
            <person name="Badouin H."/>
            <person name="Gouzy J."/>
            <person name="Grassa C.J."/>
            <person name="Murat F."/>
            <person name="Staton S.E."/>
            <person name="Cottret L."/>
            <person name="Lelandais-Briere C."/>
            <person name="Owens G.L."/>
            <person name="Carrere S."/>
            <person name="Mayjonade B."/>
            <person name="Legrand L."/>
            <person name="Gill N."/>
            <person name="Kane N.C."/>
            <person name="Bowers J.E."/>
            <person name="Hubner S."/>
            <person name="Bellec A."/>
            <person name="Berard A."/>
            <person name="Berges H."/>
            <person name="Blanchet N."/>
            <person name="Boniface M.C."/>
            <person name="Brunel D."/>
            <person name="Catrice O."/>
            <person name="Chaidir N."/>
            <person name="Claudel C."/>
            <person name="Donnadieu C."/>
            <person name="Faraut T."/>
            <person name="Fievet G."/>
            <person name="Helmstetter N."/>
            <person name="King M."/>
            <person name="Knapp S.J."/>
            <person name="Lai Z."/>
            <person name="Le Paslier M.C."/>
            <person name="Lippi Y."/>
            <person name="Lorenzon L."/>
            <person name="Mandel J.R."/>
            <person name="Marage G."/>
            <person name="Marchand G."/>
            <person name="Marquand E."/>
            <person name="Bret-Mestries E."/>
            <person name="Morien E."/>
            <person name="Nambeesan S."/>
            <person name="Nguyen T."/>
            <person name="Pegot-Espagnet P."/>
            <person name="Pouilly N."/>
            <person name="Raftis F."/>
            <person name="Sallet E."/>
            <person name="Schiex T."/>
            <person name="Thomas J."/>
            <person name="Vandecasteele C."/>
            <person name="Vares D."/>
            <person name="Vear F."/>
            <person name="Vautrin S."/>
            <person name="Crespi M."/>
            <person name="Mangin B."/>
            <person name="Burke J.M."/>
            <person name="Salse J."/>
            <person name="Munos S."/>
            <person name="Vincourt P."/>
            <person name="Rieseberg L.H."/>
            <person name="Langlade N.B."/>
        </authorList>
    </citation>
    <scope>NUCLEOTIDE SEQUENCE</scope>
    <source>
        <tissue evidence="2">Leaves</tissue>
    </source>
</reference>
<evidence type="ECO:0000313" key="3">
    <source>
        <dbReference type="Proteomes" id="UP000215914"/>
    </source>
</evidence>
<feature type="region of interest" description="Disordered" evidence="1">
    <location>
        <begin position="31"/>
        <end position="60"/>
    </location>
</feature>
<organism evidence="2 3">
    <name type="scientific">Helianthus annuus</name>
    <name type="common">Common sunflower</name>
    <dbReference type="NCBI Taxonomy" id="4232"/>
    <lineage>
        <taxon>Eukaryota</taxon>
        <taxon>Viridiplantae</taxon>
        <taxon>Streptophyta</taxon>
        <taxon>Embryophyta</taxon>
        <taxon>Tracheophyta</taxon>
        <taxon>Spermatophyta</taxon>
        <taxon>Magnoliopsida</taxon>
        <taxon>eudicotyledons</taxon>
        <taxon>Gunneridae</taxon>
        <taxon>Pentapetalae</taxon>
        <taxon>asterids</taxon>
        <taxon>campanulids</taxon>
        <taxon>Asterales</taxon>
        <taxon>Asteraceae</taxon>
        <taxon>Asteroideae</taxon>
        <taxon>Heliantheae alliance</taxon>
        <taxon>Heliantheae</taxon>
        <taxon>Helianthus</taxon>
    </lineage>
</organism>
<feature type="compositionally biased region" description="Acidic residues" evidence="1">
    <location>
        <begin position="37"/>
        <end position="47"/>
    </location>
</feature>
<keyword evidence="3" id="KW-1185">Reference proteome</keyword>
<name>A0A9K3H205_HELAN</name>
<accession>A0A9K3H205</accession>
<dbReference type="AlphaFoldDB" id="A0A9K3H205"/>